<keyword evidence="2" id="KW-1185">Reference proteome</keyword>
<protein>
    <recommendedName>
        <fullName evidence="3">Reverse transcriptase Ty1/copia-type domain-containing protein</fullName>
    </recommendedName>
</protein>
<dbReference type="EMBL" id="UZAU01000026">
    <property type="status" value="NOT_ANNOTATED_CDS"/>
    <property type="molecule type" value="Genomic_DNA"/>
</dbReference>
<evidence type="ECO:0000313" key="2">
    <source>
        <dbReference type="Proteomes" id="UP000596661"/>
    </source>
</evidence>
<dbReference type="Proteomes" id="UP000596661">
    <property type="component" value="Chromosome 1"/>
</dbReference>
<reference evidence="1" key="2">
    <citation type="submission" date="2021-03" db="UniProtKB">
        <authorList>
            <consortium name="EnsemblPlants"/>
        </authorList>
    </citation>
    <scope>IDENTIFICATION</scope>
</reference>
<sequence length="183" mass="19991">MLSIAAYLINHLPTPTLHMISPYHKLFESPPNYSKLVLLVVARLSLASAHTSPHKLALAPHLVSFLVIHSLKVLMCVLIQVLKGNNAASIQAFISACQFSLKDLGSLHYFSGVEVVPHPQGLLLSQRRYIDELLARTKMIDARPAVTPLATSPALTLHSGQHFIDPTEFESEVGSLQDLSLTA</sequence>
<name>A0A803NGX9_CANSA</name>
<dbReference type="AlphaFoldDB" id="A0A803NGX9"/>
<reference evidence="1" key="1">
    <citation type="submission" date="2018-11" db="EMBL/GenBank/DDBJ databases">
        <authorList>
            <person name="Grassa J C."/>
        </authorList>
    </citation>
    <scope>NUCLEOTIDE SEQUENCE [LARGE SCALE GENOMIC DNA]</scope>
</reference>
<evidence type="ECO:0008006" key="3">
    <source>
        <dbReference type="Google" id="ProtNLM"/>
    </source>
</evidence>
<dbReference type="EnsemblPlants" id="evm.model.01.1412">
    <property type="protein sequence ID" value="cds.evm.model.01.1412"/>
    <property type="gene ID" value="evm.TU.01.1412"/>
</dbReference>
<proteinExistence type="predicted"/>
<organism evidence="1 2">
    <name type="scientific">Cannabis sativa</name>
    <name type="common">Hemp</name>
    <name type="synonym">Marijuana</name>
    <dbReference type="NCBI Taxonomy" id="3483"/>
    <lineage>
        <taxon>Eukaryota</taxon>
        <taxon>Viridiplantae</taxon>
        <taxon>Streptophyta</taxon>
        <taxon>Embryophyta</taxon>
        <taxon>Tracheophyta</taxon>
        <taxon>Spermatophyta</taxon>
        <taxon>Magnoliopsida</taxon>
        <taxon>eudicotyledons</taxon>
        <taxon>Gunneridae</taxon>
        <taxon>Pentapetalae</taxon>
        <taxon>rosids</taxon>
        <taxon>fabids</taxon>
        <taxon>Rosales</taxon>
        <taxon>Cannabaceae</taxon>
        <taxon>Cannabis</taxon>
    </lineage>
</organism>
<evidence type="ECO:0000313" key="1">
    <source>
        <dbReference type="EnsemblPlants" id="cds.evm.model.01.1412"/>
    </source>
</evidence>
<dbReference type="Gramene" id="evm.model.01.1412">
    <property type="protein sequence ID" value="cds.evm.model.01.1412"/>
    <property type="gene ID" value="evm.TU.01.1412"/>
</dbReference>
<accession>A0A803NGX9</accession>